<reference evidence="5 6" key="1">
    <citation type="submission" date="2018-04" db="EMBL/GenBank/DDBJ databases">
        <title>Novel actinobacteria from marine sediment.</title>
        <authorList>
            <person name="Ng Z.Y."/>
            <person name="Tan G.Y.A."/>
        </authorList>
    </citation>
    <scope>NUCLEOTIDE SEQUENCE [LARGE SCALE GENOMIC DNA]</scope>
    <source>
        <strain evidence="5 6">TPS81</strain>
    </source>
</reference>
<dbReference type="GO" id="GO:0005524">
    <property type="term" value="F:ATP binding"/>
    <property type="evidence" value="ECO:0007669"/>
    <property type="project" value="UniProtKB-KW"/>
</dbReference>
<dbReference type="PANTHER" id="PTHR42788:SF10">
    <property type="entry name" value="ABC TRANSPORTER ATP-BINDING PROTEIN"/>
    <property type="match status" value="1"/>
</dbReference>
<evidence type="ECO:0000313" key="5">
    <source>
        <dbReference type="EMBL" id="RCV50291.1"/>
    </source>
</evidence>
<dbReference type="EMBL" id="QEIN01000289">
    <property type="protein sequence ID" value="RCV50291.1"/>
    <property type="molecule type" value="Genomic_DNA"/>
</dbReference>
<dbReference type="InterPro" id="IPR027417">
    <property type="entry name" value="P-loop_NTPase"/>
</dbReference>
<dbReference type="AlphaFoldDB" id="A0A368SZ90"/>
<dbReference type="Pfam" id="PF00005">
    <property type="entry name" value="ABC_tran"/>
    <property type="match status" value="1"/>
</dbReference>
<accession>A0A368SZ90</accession>
<evidence type="ECO:0000256" key="2">
    <source>
        <dbReference type="ARBA" id="ARBA00022741"/>
    </source>
</evidence>
<keyword evidence="2" id="KW-0547">Nucleotide-binding</keyword>
<protein>
    <recommendedName>
        <fullName evidence="4">ABC transporter domain-containing protein</fullName>
    </recommendedName>
</protein>
<proteinExistence type="predicted"/>
<dbReference type="InterPro" id="IPR003593">
    <property type="entry name" value="AAA+_ATPase"/>
</dbReference>
<dbReference type="InterPro" id="IPR050166">
    <property type="entry name" value="ABC_transporter_ATP-bind"/>
</dbReference>
<dbReference type="PROSITE" id="PS50893">
    <property type="entry name" value="ABC_TRANSPORTER_2"/>
    <property type="match status" value="1"/>
</dbReference>
<gene>
    <name evidence="5" type="ORF">DEF24_24365</name>
</gene>
<sequence length="294" mass="31566">MFHGLSRKRGVRRCVKVQAVPPAADAAADSAVPGGAGRPLLTVERVAIGYHQPQGYVPAVGEADFAVRQGEKVILLGPSGCGKSTLLKAVAGFLRPDSGRIVFDGRDDLEPGPDRAVVFQELDQLLPWRTVVGNVAYALRATGTPRAAARRQAEEQLALMGLDHALDRYPHQLSGGMKQRVAIARAFALAPRMLLMDEPFGALDAQTRGRLQHELAALARRTRASLLFVTHSIDEAILLGDRVIVLGGRPSGVRDDVDVSGLEQPDAEGFAEARRHLRGLLASEEEGSEHGVFD</sequence>
<keyword evidence="1" id="KW-0813">Transport</keyword>
<dbReference type="InterPro" id="IPR003439">
    <property type="entry name" value="ABC_transporter-like_ATP-bd"/>
</dbReference>
<dbReference type="OrthoDB" id="4310860at2"/>
<dbReference type="Proteomes" id="UP000253318">
    <property type="component" value="Unassembled WGS sequence"/>
</dbReference>
<dbReference type="Gene3D" id="3.40.50.300">
    <property type="entry name" value="P-loop containing nucleotide triphosphate hydrolases"/>
    <property type="match status" value="1"/>
</dbReference>
<organism evidence="5 6">
    <name type="scientific">Marinitenerispora sediminis</name>
    <dbReference type="NCBI Taxonomy" id="1931232"/>
    <lineage>
        <taxon>Bacteria</taxon>
        <taxon>Bacillati</taxon>
        <taxon>Actinomycetota</taxon>
        <taxon>Actinomycetes</taxon>
        <taxon>Streptosporangiales</taxon>
        <taxon>Nocardiopsidaceae</taxon>
        <taxon>Marinitenerispora</taxon>
    </lineage>
</organism>
<keyword evidence="3" id="KW-0067">ATP-binding</keyword>
<dbReference type="PANTHER" id="PTHR42788">
    <property type="entry name" value="TAURINE IMPORT ATP-BINDING PROTEIN-RELATED"/>
    <property type="match status" value="1"/>
</dbReference>
<dbReference type="PROSITE" id="PS00211">
    <property type="entry name" value="ABC_TRANSPORTER_1"/>
    <property type="match status" value="1"/>
</dbReference>
<dbReference type="InterPro" id="IPR017871">
    <property type="entry name" value="ABC_transporter-like_CS"/>
</dbReference>
<dbReference type="SMART" id="SM00382">
    <property type="entry name" value="AAA"/>
    <property type="match status" value="1"/>
</dbReference>
<name>A0A368SZ90_9ACTN</name>
<evidence type="ECO:0000256" key="1">
    <source>
        <dbReference type="ARBA" id="ARBA00022448"/>
    </source>
</evidence>
<dbReference type="SUPFAM" id="SSF52540">
    <property type="entry name" value="P-loop containing nucleoside triphosphate hydrolases"/>
    <property type="match status" value="1"/>
</dbReference>
<comment type="caution">
    <text evidence="5">The sequence shown here is derived from an EMBL/GenBank/DDBJ whole genome shotgun (WGS) entry which is preliminary data.</text>
</comment>
<dbReference type="GO" id="GO:0016887">
    <property type="term" value="F:ATP hydrolysis activity"/>
    <property type="evidence" value="ECO:0007669"/>
    <property type="project" value="InterPro"/>
</dbReference>
<feature type="domain" description="ABC transporter" evidence="4">
    <location>
        <begin position="43"/>
        <end position="273"/>
    </location>
</feature>
<evidence type="ECO:0000313" key="6">
    <source>
        <dbReference type="Proteomes" id="UP000253318"/>
    </source>
</evidence>
<keyword evidence="6" id="KW-1185">Reference proteome</keyword>
<evidence type="ECO:0000256" key="3">
    <source>
        <dbReference type="ARBA" id="ARBA00022840"/>
    </source>
</evidence>
<dbReference type="CDD" id="cd03293">
    <property type="entry name" value="ABC_NrtD_SsuB_transporters"/>
    <property type="match status" value="1"/>
</dbReference>
<evidence type="ECO:0000259" key="4">
    <source>
        <dbReference type="PROSITE" id="PS50893"/>
    </source>
</evidence>